<dbReference type="Gene3D" id="3.20.20.80">
    <property type="entry name" value="Glycosidases"/>
    <property type="match status" value="1"/>
</dbReference>
<dbReference type="GO" id="GO:0006004">
    <property type="term" value="P:fucose metabolic process"/>
    <property type="evidence" value="ECO:0007669"/>
    <property type="project" value="InterPro"/>
</dbReference>
<keyword evidence="6" id="KW-0326">Glycosidase</keyword>
<dbReference type="InterPro" id="IPR016286">
    <property type="entry name" value="FUC_metazoa-typ"/>
</dbReference>
<protein>
    <recommendedName>
        <fullName evidence="3">alpha-L-fucosidase</fullName>
        <ecNumber evidence="3">3.2.1.51</ecNumber>
    </recommendedName>
</protein>
<evidence type="ECO:0000259" key="8">
    <source>
        <dbReference type="Pfam" id="PF01120"/>
    </source>
</evidence>
<evidence type="ECO:0000256" key="5">
    <source>
        <dbReference type="ARBA" id="ARBA00022801"/>
    </source>
</evidence>
<name>A0A5C1HWX9_9SPHI</name>
<dbReference type="PANTHER" id="PTHR10030">
    <property type="entry name" value="ALPHA-L-FUCOSIDASE"/>
    <property type="match status" value="1"/>
</dbReference>
<dbReference type="EC" id="3.2.1.51" evidence="3"/>
<evidence type="ECO:0000313" key="10">
    <source>
        <dbReference type="Proteomes" id="UP000251402"/>
    </source>
</evidence>
<dbReference type="RefSeq" id="WP_112566787.1">
    <property type="nucleotide sequence ID" value="NZ_CP043450.1"/>
</dbReference>
<dbReference type="InterPro" id="IPR017853">
    <property type="entry name" value="GH"/>
</dbReference>
<dbReference type="InterPro" id="IPR013780">
    <property type="entry name" value="Glyco_hydro_b"/>
</dbReference>
<organism evidence="9 10">
    <name type="scientific">Mucilaginibacter rubeus</name>
    <dbReference type="NCBI Taxonomy" id="2027860"/>
    <lineage>
        <taxon>Bacteria</taxon>
        <taxon>Pseudomonadati</taxon>
        <taxon>Bacteroidota</taxon>
        <taxon>Sphingobacteriia</taxon>
        <taxon>Sphingobacteriales</taxon>
        <taxon>Sphingobacteriaceae</taxon>
        <taxon>Mucilaginibacter</taxon>
    </lineage>
</organism>
<dbReference type="KEGG" id="mrub:DEO27_010395"/>
<keyword evidence="5" id="KW-0378">Hydrolase</keyword>
<sequence length="482" mass="54975">MIKKAILVIAIAWNCVNAAHVNAQQTATTTQKPIALQHGAHRIGRRTDADMEKWRAYGLGQFIHWGLYSIPAGEWNGKQYSGAAEWLKSWKEVSATAYDSLMYQFNPTKFNAESWAETAKQMGVKYVTITTKHHDGFCLWPSKYTNFTVANSPYKKDIIGPLVKAYDKRGIDVILYFSIMDWHNPDWRYDIKTREDSIAFDRFKQFTRNQLLELLTLYPTAKGLWFDGTWDKSWVKQAAFADSLEKEMRAMRPGLIIGSRFRADEYGKRHFDSNGNMMGDYEQGWERKIPEKIADVHGNDWDCVMTVPENQWGYSKVWKGHIKTTDELLEMLAKCVSLDGNFVLNFGPKPDGTLRTEELDLAKGIGEWMGINSEAIYNGEYAGLVKQDWGYYVKKTGTNKIYMLVFNVPVSGALNVVLPSRTAISKVYDLGNPGQNYAPEEIGTSAYFIHLKQQTFKRPFVIVLETADNSKNSGAQYQKAKT</sequence>
<dbReference type="PANTHER" id="PTHR10030:SF37">
    <property type="entry name" value="ALPHA-L-FUCOSIDASE-RELATED"/>
    <property type="match status" value="1"/>
</dbReference>
<feature type="chain" id="PRO_5023048941" description="alpha-L-fucosidase" evidence="7">
    <location>
        <begin position="19"/>
        <end position="482"/>
    </location>
</feature>
<dbReference type="Proteomes" id="UP000251402">
    <property type="component" value="Chromosome"/>
</dbReference>
<feature type="signal peptide" evidence="7">
    <location>
        <begin position="1"/>
        <end position="18"/>
    </location>
</feature>
<comment type="similarity">
    <text evidence="2">Belongs to the glycosyl hydrolase 29 family.</text>
</comment>
<dbReference type="PRINTS" id="PR00741">
    <property type="entry name" value="GLHYDRLASE29"/>
</dbReference>
<keyword evidence="10" id="KW-1185">Reference proteome</keyword>
<keyword evidence="4 7" id="KW-0732">Signal</keyword>
<accession>A0A5C1HWX9</accession>
<evidence type="ECO:0000256" key="4">
    <source>
        <dbReference type="ARBA" id="ARBA00022729"/>
    </source>
</evidence>
<proteinExistence type="inferred from homology"/>
<evidence type="ECO:0000256" key="2">
    <source>
        <dbReference type="ARBA" id="ARBA00007951"/>
    </source>
</evidence>
<dbReference type="AlphaFoldDB" id="A0A5C1HWX9"/>
<evidence type="ECO:0000256" key="6">
    <source>
        <dbReference type="ARBA" id="ARBA00023295"/>
    </source>
</evidence>
<evidence type="ECO:0000313" key="9">
    <source>
        <dbReference type="EMBL" id="QEM10416.1"/>
    </source>
</evidence>
<gene>
    <name evidence="9" type="ORF">DEO27_010395</name>
</gene>
<dbReference type="PIRSF" id="PIRSF001092">
    <property type="entry name" value="Alpha-L-fucosidase"/>
    <property type="match status" value="1"/>
</dbReference>
<dbReference type="GO" id="GO:0004560">
    <property type="term" value="F:alpha-L-fucosidase activity"/>
    <property type="evidence" value="ECO:0007669"/>
    <property type="project" value="InterPro"/>
</dbReference>
<dbReference type="GO" id="GO:0016139">
    <property type="term" value="P:glycoside catabolic process"/>
    <property type="evidence" value="ECO:0007669"/>
    <property type="project" value="TreeGrafter"/>
</dbReference>
<dbReference type="SUPFAM" id="SSF51445">
    <property type="entry name" value="(Trans)glycosidases"/>
    <property type="match status" value="1"/>
</dbReference>
<reference evidence="9" key="1">
    <citation type="submission" date="2019-08" db="EMBL/GenBank/DDBJ databases">
        <title>Comparative genome analysis confer to the adaptation heavy metal polluted environment.</title>
        <authorList>
            <person name="Li Y."/>
        </authorList>
    </citation>
    <scope>NUCLEOTIDE SEQUENCE [LARGE SCALE GENOMIC DNA]</scope>
    <source>
        <strain evidence="9">P1</strain>
    </source>
</reference>
<comment type="function">
    <text evidence="1">Alpha-L-fucosidase is responsible for hydrolyzing the alpha-1,6-linked fucose joined to the reducing-end N-acetylglucosamine of the carbohydrate moieties of glycoproteins.</text>
</comment>
<dbReference type="InterPro" id="IPR057739">
    <property type="entry name" value="Glyco_hydro_29_N"/>
</dbReference>
<evidence type="ECO:0000256" key="7">
    <source>
        <dbReference type="SAM" id="SignalP"/>
    </source>
</evidence>
<feature type="domain" description="Glycoside hydrolase family 29 N-terminal" evidence="8">
    <location>
        <begin position="50"/>
        <end position="374"/>
    </location>
</feature>
<evidence type="ECO:0000256" key="3">
    <source>
        <dbReference type="ARBA" id="ARBA00012662"/>
    </source>
</evidence>
<dbReference type="EMBL" id="CP043450">
    <property type="protein sequence ID" value="QEM10416.1"/>
    <property type="molecule type" value="Genomic_DNA"/>
</dbReference>
<dbReference type="OrthoDB" id="107551at2"/>
<dbReference type="InterPro" id="IPR000933">
    <property type="entry name" value="Glyco_hydro_29"/>
</dbReference>
<evidence type="ECO:0000256" key="1">
    <source>
        <dbReference type="ARBA" id="ARBA00004071"/>
    </source>
</evidence>
<dbReference type="Pfam" id="PF01120">
    <property type="entry name" value="Alpha_L_fucos"/>
    <property type="match status" value="1"/>
</dbReference>
<dbReference type="GO" id="GO:0005764">
    <property type="term" value="C:lysosome"/>
    <property type="evidence" value="ECO:0007669"/>
    <property type="project" value="TreeGrafter"/>
</dbReference>
<dbReference type="SMART" id="SM00812">
    <property type="entry name" value="Alpha_L_fucos"/>
    <property type="match status" value="1"/>
</dbReference>
<dbReference type="Gene3D" id="2.60.40.1180">
    <property type="entry name" value="Golgi alpha-mannosidase II"/>
    <property type="match status" value="1"/>
</dbReference>